<sequence length="388" mass="43685">MLELITKASSEQLPLDSQYPIVLNPDPILLNLKPQSQESNDASFIKRVEGWKISQTDTEIIELGQKFFKKLKIKLKNLKSFSKVEFVGMLNSYLEKNSEKLGTSVAIEQKDEGYTKALIQQLGFLMGEAVLGLVLEACFAFEIWEILETLIVRGLIEGSCSRKLVHNLIEKRRSDLVCLCVKHVSDLQVSDILSVLRFFLSPPKDAYGTMIVIRKQWETQALSAIEMAADKTLGEKTLKFAKDAAILLMMSHDEFTTSELCLHYLLSSPNLDDVIFSACIGKLNGSEIMGFVRYLKKWLGKYQKFPQVCSSIPKASSNHGLKVLDSIPSLEHVTKCFGFVLDEHFSSLVMHPEFCEEVKSIELIVNSLASETRFCCKLANLSKLMLKV</sequence>
<proteinExistence type="predicted"/>
<evidence type="ECO:0000313" key="1">
    <source>
        <dbReference type="EMBL" id="KAI3736728.1"/>
    </source>
</evidence>
<name>A0ACB9CRD3_CICIN</name>
<protein>
    <submittedName>
        <fullName evidence="1">Uncharacterized protein</fullName>
    </submittedName>
</protein>
<evidence type="ECO:0000313" key="2">
    <source>
        <dbReference type="Proteomes" id="UP001055811"/>
    </source>
</evidence>
<dbReference type="Proteomes" id="UP001055811">
    <property type="component" value="Linkage Group LG05"/>
</dbReference>
<accession>A0ACB9CRD3</accession>
<organism evidence="1 2">
    <name type="scientific">Cichorium intybus</name>
    <name type="common">Chicory</name>
    <dbReference type="NCBI Taxonomy" id="13427"/>
    <lineage>
        <taxon>Eukaryota</taxon>
        <taxon>Viridiplantae</taxon>
        <taxon>Streptophyta</taxon>
        <taxon>Embryophyta</taxon>
        <taxon>Tracheophyta</taxon>
        <taxon>Spermatophyta</taxon>
        <taxon>Magnoliopsida</taxon>
        <taxon>eudicotyledons</taxon>
        <taxon>Gunneridae</taxon>
        <taxon>Pentapetalae</taxon>
        <taxon>asterids</taxon>
        <taxon>campanulids</taxon>
        <taxon>Asterales</taxon>
        <taxon>Asteraceae</taxon>
        <taxon>Cichorioideae</taxon>
        <taxon>Cichorieae</taxon>
        <taxon>Cichoriinae</taxon>
        <taxon>Cichorium</taxon>
    </lineage>
</organism>
<reference evidence="2" key="1">
    <citation type="journal article" date="2022" name="Mol. Ecol. Resour.">
        <title>The genomes of chicory, endive, great burdock and yacon provide insights into Asteraceae palaeo-polyploidization history and plant inulin production.</title>
        <authorList>
            <person name="Fan W."/>
            <person name="Wang S."/>
            <person name="Wang H."/>
            <person name="Wang A."/>
            <person name="Jiang F."/>
            <person name="Liu H."/>
            <person name="Zhao H."/>
            <person name="Xu D."/>
            <person name="Zhang Y."/>
        </authorList>
    </citation>
    <scope>NUCLEOTIDE SEQUENCE [LARGE SCALE GENOMIC DNA]</scope>
    <source>
        <strain evidence="2">cv. Punajuju</strain>
    </source>
</reference>
<keyword evidence="2" id="KW-1185">Reference proteome</keyword>
<dbReference type="EMBL" id="CM042013">
    <property type="protein sequence ID" value="KAI3736728.1"/>
    <property type="molecule type" value="Genomic_DNA"/>
</dbReference>
<gene>
    <name evidence="1" type="ORF">L2E82_26712</name>
</gene>
<reference evidence="1 2" key="2">
    <citation type="journal article" date="2022" name="Mol. Ecol. Resour.">
        <title>The genomes of chicory, endive, great burdock and yacon provide insights into Asteraceae paleo-polyploidization history and plant inulin production.</title>
        <authorList>
            <person name="Fan W."/>
            <person name="Wang S."/>
            <person name="Wang H."/>
            <person name="Wang A."/>
            <person name="Jiang F."/>
            <person name="Liu H."/>
            <person name="Zhao H."/>
            <person name="Xu D."/>
            <person name="Zhang Y."/>
        </authorList>
    </citation>
    <scope>NUCLEOTIDE SEQUENCE [LARGE SCALE GENOMIC DNA]</scope>
    <source>
        <strain evidence="2">cv. Punajuju</strain>
        <tissue evidence="1">Leaves</tissue>
    </source>
</reference>
<comment type="caution">
    <text evidence="1">The sequence shown here is derived from an EMBL/GenBank/DDBJ whole genome shotgun (WGS) entry which is preliminary data.</text>
</comment>